<sequence>MSLIVNCACKSAKVSKGQPSNNIQTAASGKCDQVIKYYSEKATGKDGNETTFNTEIIIDPSAKVISLASSPPNQEPVKFNMKIESIDCNLSPDLTTGQSIYKVYINKPDGTTTLEIIRLEAKDGYITISGDPEKESAMIIIVSKWEVVRS</sequence>
<accession>A0A1V9FRU0</accession>
<proteinExistence type="predicted"/>
<protein>
    <recommendedName>
        <fullName evidence="3">Lipocalin-like domain-containing protein</fullName>
    </recommendedName>
</protein>
<organism evidence="1 2">
    <name type="scientific">Niastella vici</name>
    <dbReference type="NCBI Taxonomy" id="1703345"/>
    <lineage>
        <taxon>Bacteria</taxon>
        <taxon>Pseudomonadati</taxon>
        <taxon>Bacteroidota</taxon>
        <taxon>Chitinophagia</taxon>
        <taxon>Chitinophagales</taxon>
        <taxon>Chitinophagaceae</taxon>
        <taxon>Niastella</taxon>
    </lineage>
</organism>
<comment type="caution">
    <text evidence="1">The sequence shown here is derived from an EMBL/GenBank/DDBJ whole genome shotgun (WGS) entry which is preliminary data.</text>
</comment>
<evidence type="ECO:0000313" key="2">
    <source>
        <dbReference type="Proteomes" id="UP000192796"/>
    </source>
</evidence>
<evidence type="ECO:0000313" key="1">
    <source>
        <dbReference type="EMBL" id="OQP61062.1"/>
    </source>
</evidence>
<gene>
    <name evidence="1" type="ORF">A3860_04920</name>
</gene>
<dbReference type="EMBL" id="LVYD01000058">
    <property type="protein sequence ID" value="OQP61062.1"/>
    <property type="molecule type" value="Genomic_DNA"/>
</dbReference>
<evidence type="ECO:0008006" key="3">
    <source>
        <dbReference type="Google" id="ProtNLM"/>
    </source>
</evidence>
<reference evidence="1 2" key="1">
    <citation type="submission" date="2016-03" db="EMBL/GenBank/DDBJ databases">
        <title>Niastella vici sp. nov., isolated from farmland soil.</title>
        <authorList>
            <person name="Chen L."/>
            <person name="Wang D."/>
            <person name="Yang S."/>
            <person name="Wang G."/>
        </authorList>
    </citation>
    <scope>NUCLEOTIDE SEQUENCE [LARGE SCALE GENOMIC DNA]</scope>
    <source>
        <strain evidence="1 2">DJ57</strain>
    </source>
</reference>
<dbReference type="AlphaFoldDB" id="A0A1V9FRU0"/>
<keyword evidence="2" id="KW-1185">Reference proteome</keyword>
<name>A0A1V9FRU0_9BACT</name>
<dbReference type="Proteomes" id="UP000192796">
    <property type="component" value="Unassembled WGS sequence"/>
</dbReference>